<name>A0A1B2M0X5_9GAMM</name>
<dbReference type="AlphaFoldDB" id="A0A1B2M0X5"/>
<gene>
    <name evidence="1" type="ORF">BFG52_10970</name>
</gene>
<dbReference type="KEGG" id="ala:BFG52_10970"/>
<keyword evidence="2" id="KW-1185">Reference proteome</keyword>
<dbReference type="OrthoDB" id="6694150at2"/>
<sequence>MSLVELKQEEIDEVSGAGTLLGDGIITVVNGFNKFLNSPLISSVGVTFSGIGLGRVHQLADTTGLIASKAGIALGRALGGDIPETQNHYEKEKGEGQYTFLPRWIFR</sequence>
<accession>A0A1B2M0X5</accession>
<evidence type="ECO:0000313" key="2">
    <source>
        <dbReference type="Proteomes" id="UP000093391"/>
    </source>
</evidence>
<protein>
    <submittedName>
        <fullName evidence="1">Uncharacterized protein</fullName>
    </submittedName>
</protein>
<evidence type="ECO:0000313" key="1">
    <source>
        <dbReference type="EMBL" id="AOA58819.1"/>
    </source>
</evidence>
<organism evidence="1 2">
    <name type="scientific">Acinetobacter larvae</name>
    <dbReference type="NCBI Taxonomy" id="1789224"/>
    <lineage>
        <taxon>Bacteria</taxon>
        <taxon>Pseudomonadati</taxon>
        <taxon>Pseudomonadota</taxon>
        <taxon>Gammaproteobacteria</taxon>
        <taxon>Moraxellales</taxon>
        <taxon>Moraxellaceae</taxon>
        <taxon>Acinetobacter</taxon>
    </lineage>
</organism>
<dbReference type="STRING" id="1789224.BFG52_10970"/>
<reference evidence="1 2" key="1">
    <citation type="submission" date="2016-08" db="EMBL/GenBank/DDBJ databases">
        <authorList>
            <person name="Seilhamer J.J."/>
        </authorList>
    </citation>
    <scope>NUCLEOTIDE SEQUENCE [LARGE SCALE GENOMIC DNA]</scope>
    <source>
        <strain evidence="1 2">BRTC-1</strain>
    </source>
</reference>
<dbReference type="Proteomes" id="UP000093391">
    <property type="component" value="Chromosome"/>
</dbReference>
<dbReference type="RefSeq" id="WP_067555999.1">
    <property type="nucleotide sequence ID" value="NZ_CP016895.1"/>
</dbReference>
<dbReference type="EMBL" id="CP016895">
    <property type="protein sequence ID" value="AOA58819.1"/>
    <property type="molecule type" value="Genomic_DNA"/>
</dbReference>
<proteinExistence type="predicted"/>